<protein>
    <submittedName>
        <fullName evidence="5">Uncharacterized protein</fullName>
    </submittedName>
</protein>
<feature type="region of interest" description="Disordered" evidence="4">
    <location>
        <begin position="414"/>
        <end position="442"/>
    </location>
</feature>
<dbReference type="NCBIfam" id="TIGR01557">
    <property type="entry name" value="myb_SHAQKYF"/>
    <property type="match status" value="1"/>
</dbReference>
<dbReference type="AlphaFoldDB" id="A0A8K1CTT2"/>
<dbReference type="EMBL" id="SPLM01000001">
    <property type="protein sequence ID" value="TMW69414.1"/>
    <property type="molecule type" value="Genomic_DNA"/>
</dbReference>
<evidence type="ECO:0000256" key="3">
    <source>
        <dbReference type="ARBA" id="ARBA00023242"/>
    </source>
</evidence>
<dbReference type="GO" id="GO:0003677">
    <property type="term" value="F:DNA binding"/>
    <property type="evidence" value="ECO:0007669"/>
    <property type="project" value="InterPro"/>
</dbReference>
<dbReference type="InterPro" id="IPR009057">
    <property type="entry name" value="Homeodomain-like_sf"/>
</dbReference>
<dbReference type="InterPro" id="IPR006447">
    <property type="entry name" value="Myb_dom_plants"/>
</dbReference>
<evidence type="ECO:0000313" key="6">
    <source>
        <dbReference type="Proteomes" id="UP000794436"/>
    </source>
</evidence>
<dbReference type="InterPro" id="IPR044841">
    <property type="entry name" value="LUX/BOA-like"/>
</dbReference>
<evidence type="ECO:0000313" key="5">
    <source>
        <dbReference type="EMBL" id="TMW69414.1"/>
    </source>
</evidence>
<feature type="compositionally biased region" description="Polar residues" evidence="4">
    <location>
        <begin position="528"/>
        <end position="556"/>
    </location>
</feature>
<feature type="compositionally biased region" description="Basic and acidic residues" evidence="4">
    <location>
        <begin position="200"/>
        <end position="226"/>
    </location>
</feature>
<dbReference type="GO" id="GO:0003700">
    <property type="term" value="F:DNA-binding transcription factor activity"/>
    <property type="evidence" value="ECO:0007669"/>
    <property type="project" value="InterPro"/>
</dbReference>
<keyword evidence="1" id="KW-0805">Transcription regulation</keyword>
<accession>A0A8K1CTT2</accession>
<comment type="caution">
    <text evidence="5">The sequence shown here is derived from an EMBL/GenBank/DDBJ whole genome shotgun (WGS) entry which is preliminary data.</text>
</comment>
<dbReference type="SUPFAM" id="SSF46689">
    <property type="entry name" value="Homeodomain-like"/>
    <property type="match status" value="1"/>
</dbReference>
<evidence type="ECO:0000256" key="2">
    <source>
        <dbReference type="ARBA" id="ARBA00023163"/>
    </source>
</evidence>
<feature type="region of interest" description="Disordered" evidence="4">
    <location>
        <begin position="147"/>
        <end position="242"/>
    </location>
</feature>
<sequence length="594" mass="64610">MRRLNLAAASSDDVASMATSVANPNMPPSNLQEPLAGINPIEVTATTPTTATSAAETTPTAKPQRKYERKSKRFVWPDELHRLFVAAIFDLGLKNASPKALMPFMGGSAGQYGLTTEHLKSHLQKYRLNYERSRAEFLEFYDETAKRNVKRRRRTSKTSPTTEQQSMFVFPIRAHQPSADGSVQSTSNADDDDEEEYDEEKERGYQSDSETDHTESSRRVRPERSQGRGTQPPAPAPNVSYQQMLQGDLYAATGRTRKNSERSEAPTPAHAPMNPADVAAHYSRLNLAATKPVANLTDFAQQYAASINAGAYPYTNRGMYDNPAMAAAAAAAAAANGAPLSDPQWSILASLLSPQLSAVSAQAHALASQRKTSLDAFSLEAEPTDLQLQMHLAMQAQMNLHRQMLTRKVAVSQHLANGQQQPRDQAGQDRDIGHYPPILSDPSYQQLLAGQQGMGQSEQMLLRQQLFRAAQLQIQQQNAMASLQHHMPHGVAASTNTGSMPSTPSTHPTAASAGSASTTPAVSSSTADNRSLPSDQAASVPNPTALSLYQPTQDIPATSPKPLDSALDSYRWDQMDLQMSMSDDEGDLFSFLRS</sequence>
<dbReference type="Gene3D" id="1.10.10.60">
    <property type="entry name" value="Homeodomain-like"/>
    <property type="match status" value="1"/>
</dbReference>
<evidence type="ECO:0000256" key="1">
    <source>
        <dbReference type="ARBA" id="ARBA00023015"/>
    </source>
</evidence>
<dbReference type="FunFam" id="1.10.10.60:FF:000007">
    <property type="entry name" value="Two-component response regulator"/>
    <property type="match status" value="1"/>
</dbReference>
<dbReference type="PANTHER" id="PTHR31442:SF29">
    <property type="entry name" value="HOMEODOMAIN-LIKE SUPERFAMILY PROTEIN"/>
    <property type="match status" value="1"/>
</dbReference>
<keyword evidence="3" id="KW-0539">Nucleus</keyword>
<organism evidence="5 6">
    <name type="scientific">Pythium oligandrum</name>
    <name type="common">Mycoparasitic fungus</name>
    <dbReference type="NCBI Taxonomy" id="41045"/>
    <lineage>
        <taxon>Eukaryota</taxon>
        <taxon>Sar</taxon>
        <taxon>Stramenopiles</taxon>
        <taxon>Oomycota</taxon>
        <taxon>Peronosporomycetes</taxon>
        <taxon>Pythiales</taxon>
        <taxon>Pythiaceae</taxon>
        <taxon>Pythium</taxon>
    </lineage>
</organism>
<dbReference type="OrthoDB" id="60033at2759"/>
<feature type="region of interest" description="Disordered" evidence="4">
    <location>
        <begin position="490"/>
        <end position="566"/>
    </location>
</feature>
<evidence type="ECO:0000256" key="4">
    <source>
        <dbReference type="SAM" id="MobiDB-lite"/>
    </source>
</evidence>
<proteinExistence type="predicted"/>
<feature type="region of interest" description="Disordered" evidence="4">
    <location>
        <begin position="255"/>
        <end position="275"/>
    </location>
</feature>
<dbReference type="PANTHER" id="PTHR31442">
    <property type="entry name" value="HOMEODOMAIN-LIKE SUPERFAMILY PROTEIN-RELATED"/>
    <property type="match status" value="1"/>
</dbReference>
<gene>
    <name evidence="5" type="ORF">Poli38472_001570</name>
</gene>
<feature type="compositionally biased region" description="Basic residues" evidence="4">
    <location>
        <begin position="147"/>
        <end position="156"/>
    </location>
</feature>
<name>A0A8K1CTT2_PYTOL</name>
<keyword evidence="6" id="KW-1185">Reference proteome</keyword>
<dbReference type="Proteomes" id="UP000794436">
    <property type="component" value="Unassembled WGS sequence"/>
</dbReference>
<feature type="compositionally biased region" description="Polar residues" evidence="4">
    <location>
        <begin position="179"/>
        <end position="188"/>
    </location>
</feature>
<feature type="compositionally biased region" description="Low complexity" evidence="4">
    <location>
        <begin position="499"/>
        <end position="527"/>
    </location>
</feature>
<feature type="compositionally biased region" description="Polar residues" evidence="4">
    <location>
        <begin position="414"/>
        <end position="423"/>
    </location>
</feature>
<keyword evidence="2" id="KW-0804">Transcription</keyword>
<feature type="compositionally biased region" description="Acidic residues" evidence="4">
    <location>
        <begin position="189"/>
        <end position="199"/>
    </location>
</feature>
<reference evidence="5" key="1">
    <citation type="submission" date="2019-03" db="EMBL/GenBank/DDBJ databases">
        <title>Long read genome sequence of the mycoparasitic Pythium oligandrum ATCC 38472 isolated from sugarbeet rhizosphere.</title>
        <authorList>
            <person name="Gaulin E."/>
        </authorList>
    </citation>
    <scope>NUCLEOTIDE SEQUENCE</scope>
    <source>
        <strain evidence="5">ATCC 38472_TT</strain>
    </source>
</reference>